<proteinExistence type="predicted"/>
<gene>
    <name evidence="2" type="ORF">DMC14_001095</name>
</gene>
<evidence type="ECO:0008006" key="4">
    <source>
        <dbReference type="Google" id="ProtNLM"/>
    </source>
</evidence>
<keyword evidence="3" id="KW-1185">Reference proteome</keyword>
<dbReference type="EMBL" id="CP033058">
    <property type="protein sequence ID" value="AZZ65388.1"/>
    <property type="molecule type" value="Genomic_DNA"/>
</dbReference>
<sequence length="280" mass="33105">MKKLLLSFAISCVALSPISLVACQNTWTKDFNNIADSCSKTNSLLDVKLTKNTIFKNNKLFNENNLKEESVYFKSIAQISNADVYWKRPCPIKEYNIYKNENWKDPDIDCQDYYDHRAISKNVINQINEPYWFIFSKNGQNILTKKLNEKDANKNLLEKYKFLNFLIDNNNDIQYENFLKELNNKLDKNKNYIFVFQPSIYFNYKNINDNISKSSIGIENNKISIVQNLSVLNLFLKPSEALKASYWYNYKLDINVFEIKDNQINENNYEDFINKKLTKK</sequence>
<feature type="signal peptide" evidence="1">
    <location>
        <begin position="1"/>
        <end position="22"/>
    </location>
</feature>
<dbReference type="KEGG" id="mphc:DMC14_001095"/>
<dbReference type="PROSITE" id="PS51257">
    <property type="entry name" value="PROKAR_LIPOPROTEIN"/>
    <property type="match status" value="1"/>
</dbReference>
<dbReference type="Proteomes" id="UP000256585">
    <property type="component" value="Chromosome"/>
</dbReference>
<protein>
    <recommendedName>
        <fullName evidence="4">Lipoprotein</fullName>
    </recommendedName>
</protein>
<reference evidence="2" key="1">
    <citation type="submission" date="2019-03" db="EMBL/GenBank/DDBJ databases">
        <title>Draft Sequence and Annotation of the Mycoplasma phocicerebrale Strain 1049T Genome.</title>
        <authorList>
            <person name="Frasca S.Jr."/>
            <person name="Kutish G.F."/>
            <person name="Castellanos Gell J."/>
            <person name="Michaels D.L."/>
            <person name="Brown D.R."/>
        </authorList>
    </citation>
    <scope>NUCLEOTIDE SEQUENCE</scope>
    <source>
        <strain evidence="2">1049</strain>
    </source>
</reference>
<name>A0A3Q9VA24_9BACT</name>
<dbReference type="RefSeq" id="WP_116171778.1">
    <property type="nucleotide sequence ID" value="NZ_CP033058.2"/>
</dbReference>
<keyword evidence="1" id="KW-0732">Signal</keyword>
<evidence type="ECO:0000313" key="3">
    <source>
        <dbReference type="Proteomes" id="UP000256585"/>
    </source>
</evidence>
<accession>A0A3Q9VA24</accession>
<feature type="chain" id="PRO_5018763384" description="Lipoprotein" evidence="1">
    <location>
        <begin position="23"/>
        <end position="280"/>
    </location>
</feature>
<evidence type="ECO:0000256" key="1">
    <source>
        <dbReference type="SAM" id="SignalP"/>
    </source>
</evidence>
<dbReference type="AlphaFoldDB" id="A0A3Q9VA24"/>
<evidence type="ECO:0000313" key="2">
    <source>
        <dbReference type="EMBL" id="AZZ65388.1"/>
    </source>
</evidence>
<organism evidence="2 3">
    <name type="scientific">Metamycoplasma phocicerebrale</name>
    <dbReference type="NCBI Taxonomy" id="142649"/>
    <lineage>
        <taxon>Bacteria</taxon>
        <taxon>Bacillati</taxon>
        <taxon>Mycoplasmatota</taxon>
        <taxon>Mycoplasmoidales</taxon>
        <taxon>Metamycoplasmataceae</taxon>
        <taxon>Metamycoplasma</taxon>
    </lineage>
</organism>